<feature type="compositionally biased region" description="Basic and acidic residues" evidence="1">
    <location>
        <begin position="20"/>
        <end position="36"/>
    </location>
</feature>
<proteinExistence type="predicted"/>
<reference evidence="2 3" key="1">
    <citation type="submission" date="2018-11" db="EMBL/GenBank/DDBJ databases">
        <authorList>
            <consortium name="Pathogen Informatics"/>
        </authorList>
    </citation>
    <scope>NUCLEOTIDE SEQUENCE [LARGE SCALE GENOMIC DNA]</scope>
</reference>
<feature type="region of interest" description="Disordered" evidence="1">
    <location>
        <begin position="73"/>
        <end position="93"/>
    </location>
</feature>
<protein>
    <submittedName>
        <fullName evidence="2 4">Uncharacterized protein</fullName>
    </submittedName>
</protein>
<evidence type="ECO:0000313" key="4">
    <source>
        <dbReference type="WBParaSite" id="HPBE_0000911201-mRNA-1"/>
    </source>
</evidence>
<feature type="region of interest" description="Disordered" evidence="1">
    <location>
        <begin position="19"/>
        <end position="48"/>
    </location>
</feature>
<dbReference type="AlphaFoldDB" id="A0A3P8C5I0"/>
<dbReference type="OrthoDB" id="5867448at2759"/>
<keyword evidence="3" id="KW-1185">Reference proteome</keyword>
<dbReference type="EMBL" id="UZAH01026348">
    <property type="protein sequence ID" value="VDO79272.1"/>
    <property type="molecule type" value="Genomic_DNA"/>
</dbReference>
<accession>A0A3P8C5I0</accession>
<dbReference type="Proteomes" id="UP000050761">
    <property type="component" value="Unassembled WGS sequence"/>
</dbReference>
<evidence type="ECO:0000313" key="2">
    <source>
        <dbReference type="EMBL" id="VDO79272.1"/>
    </source>
</evidence>
<feature type="compositionally biased region" description="Polar residues" evidence="1">
    <location>
        <begin position="37"/>
        <end position="48"/>
    </location>
</feature>
<name>A0A3P8C5I0_HELPZ</name>
<feature type="region of interest" description="Disordered" evidence="1">
    <location>
        <begin position="196"/>
        <end position="222"/>
    </location>
</feature>
<gene>
    <name evidence="2" type="ORF">HPBE_LOCUS9113</name>
</gene>
<dbReference type="WBParaSite" id="HPBE_0000911201-mRNA-1">
    <property type="protein sequence ID" value="HPBE_0000911201-mRNA-1"/>
    <property type="gene ID" value="HPBE_0000911201"/>
</dbReference>
<sequence length="289" mass="32143">MSRYPRKLRGLFVIRQPRQSGRDGVLRRSSTSDHSNRSHVQSPSISEQSASLRIVWEGQQDCWEDEFATADQNQRRSVISRSQAKAAPSTSVGDMSTVFDEVLSMTSAVEQSDPDVQCDPESDESNHEEILQKCLTDSKYMYESVIVASSEVGSDGDSVISTRSNLRELRKQLTRVMGPKGLWDLTQEKPSTSHLKVEPNEMTDSGFSRSTRSKHREEEVPTVENRARFKVGGLEFECESSQGSVAGSSRSSVSEISILVETFGITHSAAAPASKNKRDCTERRVDIYA</sequence>
<reference evidence="4" key="2">
    <citation type="submission" date="2019-09" db="UniProtKB">
        <authorList>
            <consortium name="WormBaseParasite"/>
        </authorList>
    </citation>
    <scope>IDENTIFICATION</scope>
</reference>
<organism evidence="2">
    <name type="scientific">Heligmosomoides polygyrus</name>
    <name type="common">Parasitic roundworm</name>
    <dbReference type="NCBI Taxonomy" id="6339"/>
    <lineage>
        <taxon>Eukaryota</taxon>
        <taxon>Metazoa</taxon>
        <taxon>Ecdysozoa</taxon>
        <taxon>Nematoda</taxon>
        <taxon>Chromadorea</taxon>
        <taxon>Rhabditida</taxon>
        <taxon>Rhabditina</taxon>
        <taxon>Rhabditomorpha</taxon>
        <taxon>Strongyloidea</taxon>
        <taxon>Heligmosomidae</taxon>
        <taxon>Heligmosomoides</taxon>
    </lineage>
</organism>
<evidence type="ECO:0000313" key="3">
    <source>
        <dbReference type="Proteomes" id="UP000050761"/>
    </source>
</evidence>
<evidence type="ECO:0000256" key="1">
    <source>
        <dbReference type="SAM" id="MobiDB-lite"/>
    </source>
</evidence>